<dbReference type="Gene3D" id="1.10.443.10">
    <property type="entry name" value="Intergrase catalytic core"/>
    <property type="match status" value="1"/>
</dbReference>
<dbReference type="InterPro" id="IPR002104">
    <property type="entry name" value="Integrase_catalytic"/>
</dbReference>
<dbReference type="GO" id="GO:0006310">
    <property type="term" value="P:DNA recombination"/>
    <property type="evidence" value="ECO:0007669"/>
    <property type="project" value="UniProtKB-KW"/>
</dbReference>
<evidence type="ECO:0000256" key="4">
    <source>
        <dbReference type="PROSITE-ProRule" id="PRU01248"/>
    </source>
</evidence>
<evidence type="ECO:0000313" key="7">
    <source>
        <dbReference type="EMBL" id="MSS59534.1"/>
    </source>
</evidence>
<dbReference type="InterPro" id="IPR044068">
    <property type="entry name" value="CB"/>
</dbReference>
<dbReference type="PANTHER" id="PTHR30349:SF41">
    <property type="entry name" value="INTEGRASE_RECOMBINASE PROTEIN MJ0367-RELATED"/>
    <property type="match status" value="1"/>
</dbReference>
<comment type="similarity">
    <text evidence="1">Belongs to the 'phage' integrase family.</text>
</comment>
<feature type="domain" description="Core-binding (CB)" evidence="6">
    <location>
        <begin position="113"/>
        <end position="196"/>
    </location>
</feature>
<comment type="caution">
    <text evidence="7">The sequence shown here is derived from an EMBL/GenBank/DDBJ whole genome shotgun (WGS) entry which is preliminary data.</text>
</comment>
<dbReference type="Gene3D" id="1.10.150.130">
    <property type="match status" value="1"/>
</dbReference>
<dbReference type="PROSITE" id="PS51900">
    <property type="entry name" value="CB"/>
    <property type="match status" value="1"/>
</dbReference>
<evidence type="ECO:0000256" key="2">
    <source>
        <dbReference type="ARBA" id="ARBA00023125"/>
    </source>
</evidence>
<gene>
    <name evidence="7" type="ORF">FYJ51_11585</name>
</gene>
<dbReference type="Proteomes" id="UP000461880">
    <property type="component" value="Unassembled WGS sequence"/>
</dbReference>
<dbReference type="InterPro" id="IPR010998">
    <property type="entry name" value="Integrase_recombinase_N"/>
</dbReference>
<evidence type="ECO:0000259" key="6">
    <source>
        <dbReference type="PROSITE" id="PS51900"/>
    </source>
</evidence>
<dbReference type="PROSITE" id="PS51898">
    <property type="entry name" value="TYR_RECOMBINASE"/>
    <property type="match status" value="1"/>
</dbReference>
<accession>A0A7X2NU06</accession>
<keyword evidence="8" id="KW-1185">Reference proteome</keyword>
<dbReference type="InterPro" id="IPR050090">
    <property type="entry name" value="Tyrosine_recombinase_XerCD"/>
</dbReference>
<dbReference type="GO" id="GO:0003677">
    <property type="term" value="F:DNA binding"/>
    <property type="evidence" value="ECO:0007669"/>
    <property type="project" value="UniProtKB-UniRule"/>
</dbReference>
<reference evidence="7 8" key="1">
    <citation type="submission" date="2019-08" db="EMBL/GenBank/DDBJ databases">
        <title>In-depth cultivation of the pig gut microbiome towards novel bacterial diversity and tailored functional studies.</title>
        <authorList>
            <person name="Wylensek D."/>
            <person name="Hitch T.C.A."/>
            <person name="Clavel T."/>
        </authorList>
    </citation>
    <scope>NUCLEOTIDE SEQUENCE [LARGE SCALE GENOMIC DNA]</scope>
    <source>
        <strain evidence="7 8">Oil+RF-744-GAM-WT-6</strain>
    </source>
</reference>
<dbReference type="EMBL" id="VUMN01000035">
    <property type="protein sequence ID" value="MSS59534.1"/>
    <property type="molecule type" value="Genomic_DNA"/>
</dbReference>
<feature type="domain" description="Tyr recombinase" evidence="5">
    <location>
        <begin position="219"/>
        <end position="406"/>
    </location>
</feature>
<evidence type="ECO:0000259" key="5">
    <source>
        <dbReference type="PROSITE" id="PS51898"/>
    </source>
</evidence>
<dbReference type="Pfam" id="PF00589">
    <property type="entry name" value="Phage_integrase"/>
    <property type="match status" value="1"/>
</dbReference>
<dbReference type="AlphaFoldDB" id="A0A7X2NU06"/>
<evidence type="ECO:0000256" key="3">
    <source>
        <dbReference type="ARBA" id="ARBA00023172"/>
    </source>
</evidence>
<dbReference type="CDD" id="cd01188">
    <property type="entry name" value="INT_RitA_C_like"/>
    <property type="match status" value="1"/>
</dbReference>
<dbReference type="GO" id="GO:0015074">
    <property type="term" value="P:DNA integration"/>
    <property type="evidence" value="ECO:0007669"/>
    <property type="project" value="InterPro"/>
</dbReference>
<dbReference type="InterPro" id="IPR011010">
    <property type="entry name" value="DNA_brk_join_enz"/>
</dbReference>
<evidence type="ECO:0000256" key="1">
    <source>
        <dbReference type="ARBA" id="ARBA00008857"/>
    </source>
</evidence>
<dbReference type="InterPro" id="IPR013762">
    <property type="entry name" value="Integrase-like_cat_sf"/>
</dbReference>
<protein>
    <submittedName>
        <fullName evidence="7">Tyrosine-type recombinase/integrase</fullName>
    </submittedName>
</protein>
<evidence type="ECO:0000313" key="8">
    <source>
        <dbReference type="Proteomes" id="UP000461880"/>
    </source>
</evidence>
<organism evidence="7 8">
    <name type="scientific">Stecheria intestinalis</name>
    <dbReference type="NCBI Taxonomy" id="2606630"/>
    <lineage>
        <taxon>Bacteria</taxon>
        <taxon>Bacillati</taxon>
        <taxon>Bacillota</taxon>
        <taxon>Erysipelotrichia</taxon>
        <taxon>Erysipelotrichales</taxon>
        <taxon>Erysipelotrichaceae</taxon>
        <taxon>Stecheria</taxon>
    </lineage>
</organism>
<proteinExistence type="inferred from homology"/>
<keyword evidence="3" id="KW-0233">DNA recombination</keyword>
<keyword evidence="2 4" id="KW-0238">DNA-binding</keyword>
<dbReference type="SUPFAM" id="SSF56349">
    <property type="entry name" value="DNA breaking-rejoining enzymes"/>
    <property type="match status" value="1"/>
</dbReference>
<dbReference type="RefSeq" id="WP_154505788.1">
    <property type="nucleotide sequence ID" value="NZ_VUMN01000035.1"/>
</dbReference>
<dbReference type="PANTHER" id="PTHR30349">
    <property type="entry name" value="PHAGE INTEGRASE-RELATED"/>
    <property type="match status" value="1"/>
</dbReference>
<name>A0A7X2NU06_9FIRM</name>
<sequence length="413" mass="47809">MENKLTIEQCISQILEIMRQRNFGEETIAYYSHHYNQFMKYCRKHNCIYFSDQVSLEFLAEHYGICLHSFEVNPSLNSTKLSHLRAQKILSVYSSSQVFVTKFARYHSQVTDDYWKPIYQGFLQEQKDRGIRESTIRHRELTIRLIIEYFNAHGIYDCNSITQAAVEEILALFINEAPKSVTARCGEMRFFFLYCFSHGYSSEDKSRFVRKVAAPHRANLPISWKPEDVKKILSSVDRDSPVGKRDYAILMLACKYGLRSVDIRNLELEDINWEAKEIVVKQQKTSNTIHLPLLTDIGWALIDYIRHGRPITTDNAVFITVNAPYQRLSESSGLNTIFRKYLNLSGVPIPREGFCGIHTLRHTLGRVLLEKQIPLPQISQILGHQSIKSTSIYLQIDMNGLKACMINPDEVLK</sequence>